<accession>A0AAN6XSR9</accession>
<protein>
    <submittedName>
        <fullName evidence="2">Uncharacterized protein</fullName>
    </submittedName>
</protein>
<keyword evidence="3" id="KW-1185">Reference proteome</keyword>
<sequence length="354" mass="39391">MASLFDRLGGKVPSICPWFTCLSITSQVGVSNVIEIFYRYREERQGVISFTNHAEIAAITAVYPWAIAVLLWLQHEPKETLMADLKAIRDMVTDYRNCNPLLLHTSTLPTVNEIPCINRANNPLPGELLLVLTEHAKNLEAQILNLNNRQGKAQPPSDRGPVPQDLTPLAEKLFDAIVDERRVINGTRRTKKGTKLSVAVERLRGLSDVQIGIMAWDLAGKIAEAHHGDVGFSPNHQDWWYEEFPSLDDRLNAVIEVLETTKSSINMLQEHDFARRIAAAPQKELVGKISNFKLNSGKATLQTAAIQAIGNGQIARPEATSSPQVEALLQRVKDSRKRARVEEEGREDEGAPSE</sequence>
<feature type="region of interest" description="Disordered" evidence="1">
    <location>
        <begin position="316"/>
        <end position="354"/>
    </location>
</feature>
<dbReference type="AlphaFoldDB" id="A0AAN6XSR9"/>
<organism evidence="2 3">
    <name type="scientific">Triangularia verruculosa</name>
    <dbReference type="NCBI Taxonomy" id="2587418"/>
    <lineage>
        <taxon>Eukaryota</taxon>
        <taxon>Fungi</taxon>
        <taxon>Dikarya</taxon>
        <taxon>Ascomycota</taxon>
        <taxon>Pezizomycotina</taxon>
        <taxon>Sordariomycetes</taxon>
        <taxon>Sordariomycetidae</taxon>
        <taxon>Sordariales</taxon>
        <taxon>Podosporaceae</taxon>
        <taxon>Triangularia</taxon>
    </lineage>
</organism>
<feature type="compositionally biased region" description="Acidic residues" evidence="1">
    <location>
        <begin position="344"/>
        <end position="354"/>
    </location>
</feature>
<dbReference type="EMBL" id="MU863878">
    <property type="protein sequence ID" value="KAK4205036.1"/>
    <property type="molecule type" value="Genomic_DNA"/>
</dbReference>
<reference evidence="2" key="1">
    <citation type="journal article" date="2023" name="Mol. Phylogenet. Evol.">
        <title>Genome-scale phylogeny and comparative genomics of the fungal order Sordariales.</title>
        <authorList>
            <person name="Hensen N."/>
            <person name="Bonometti L."/>
            <person name="Westerberg I."/>
            <person name="Brannstrom I.O."/>
            <person name="Guillou S."/>
            <person name="Cros-Aarteil S."/>
            <person name="Calhoun S."/>
            <person name="Haridas S."/>
            <person name="Kuo A."/>
            <person name="Mondo S."/>
            <person name="Pangilinan J."/>
            <person name="Riley R."/>
            <person name="LaButti K."/>
            <person name="Andreopoulos B."/>
            <person name="Lipzen A."/>
            <person name="Chen C."/>
            <person name="Yan M."/>
            <person name="Daum C."/>
            <person name="Ng V."/>
            <person name="Clum A."/>
            <person name="Steindorff A."/>
            <person name="Ohm R.A."/>
            <person name="Martin F."/>
            <person name="Silar P."/>
            <person name="Natvig D.O."/>
            <person name="Lalanne C."/>
            <person name="Gautier V."/>
            <person name="Ament-Velasquez S.L."/>
            <person name="Kruys A."/>
            <person name="Hutchinson M.I."/>
            <person name="Powell A.J."/>
            <person name="Barry K."/>
            <person name="Miller A.N."/>
            <person name="Grigoriev I.V."/>
            <person name="Debuchy R."/>
            <person name="Gladieux P."/>
            <person name="Hiltunen Thoren M."/>
            <person name="Johannesson H."/>
        </authorList>
    </citation>
    <scope>NUCLEOTIDE SEQUENCE</scope>
    <source>
        <strain evidence="2">CBS 315.58</strain>
    </source>
</reference>
<comment type="caution">
    <text evidence="2">The sequence shown here is derived from an EMBL/GenBank/DDBJ whole genome shotgun (WGS) entry which is preliminary data.</text>
</comment>
<evidence type="ECO:0000313" key="3">
    <source>
        <dbReference type="Proteomes" id="UP001303160"/>
    </source>
</evidence>
<reference evidence="2" key="2">
    <citation type="submission" date="2023-05" db="EMBL/GenBank/DDBJ databases">
        <authorList>
            <consortium name="Lawrence Berkeley National Laboratory"/>
            <person name="Steindorff A."/>
            <person name="Hensen N."/>
            <person name="Bonometti L."/>
            <person name="Westerberg I."/>
            <person name="Brannstrom I.O."/>
            <person name="Guillou S."/>
            <person name="Cros-Aarteil S."/>
            <person name="Calhoun S."/>
            <person name="Haridas S."/>
            <person name="Kuo A."/>
            <person name="Mondo S."/>
            <person name="Pangilinan J."/>
            <person name="Riley R."/>
            <person name="Labutti K."/>
            <person name="Andreopoulos B."/>
            <person name="Lipzen A."/>
            <person name="Chen C."/>
            <person name="Yanf M."/>
            <person name="Daum C."/>
            <person name="Ng V."/>
            <person name="Clum A."/>
            <person name="Ohm R."/>
            <person name="Martin F."/>
            <person name="Silar P."/>
            <person name="Natvig D."/>
            <person name="Lalanne C."/>
            <person name="Gautier V."/>
            <person name="Ament-Velasquez S.L."/>
            <person name="Kruys A."/>
            <person name="Hutchinson M.I."/>
            <person name="Powell A.J."/>
            <person name="Barry K."/>
            <person name="Miller A.N."/>
            <person name="Grigoriev I.V."/>
            <person name="Debuchy R."/>
            <person name="Gladieux P."/>
            <person name="Thoren M.H."/>
            <person name="Johannesson H."/>
        </authorList>
    </citation>
    <scope>NUCLEOTIDE SEQUENCE</scope>
    <source>
        <strain evidence="2">CBS 315.58</strain>
    </source>
</reference>
<evidence type="ECO:0000256" key="1">
    <source>
        <dbReference type="SAM" id="MobiDB-lite"/>
    </source>
</evidence>
<name>A0AAN6XSR9_9PEZI</name>
<gene>
    <name evidence="2" type="ORF">QBC40DRAFT_249425</name>
</gene>
<proteinExistence type="predicted"/>
<dbReference type="Proteomes" id="UP001303160">
    <property type="component" value="Unassembled WGS sequence"/>
</dbReference>
<evidence type="ECO:0000313" key="2">
    <source>
        <dbReference type="EMBL" id="KAK4205036.1"/>
    </source>
</evidence>